<protein>
    <recommendedName>
        <fullName evidence="4">DUF3718 domain-containing protein</fullName>
    </recommendedName>
</protein>
<evidence type="ECO:0000313" key="3">
    <source>
        <dbReference type="Proteomes" id="UP000307999"/>
    </source>
</evidence>
<comment type="caution">
    <text evidence="2">The sequence shown here is derived from an EMBL/GenBank/DDBJ whole genome shotgun (WGS) entry which is preliminary data.</text>
</comment>
<proteinExistence type="predicted"/>
<dbReference type="Proteomes" id="UP000307999">
    <property type="component" value="Unassembled WGS sequence"/>
</dbReference>
<dbReference type="RefSeq" id="WP_136736877.1">
    <property type="nucleotide sequence ID" value="NZ_SWDB01000034.1"/>
</dbReference>
<dbReference type="EMBL" id="SWDB01000034">
    <property type="protein sequence ID" value="TKB43722.1"/>
    <property type="molecule type" value="Genomic_DNA"/>
</dbReference>
<evidence type="ECO:0008006" key="4">
    <source>
        <dbReference type="Google" id="ProtNLM"/>
    </source>
</evidence>
<organism evidence="2 3">
    <name type="scientific">Thalassotalea mangrovi</name>
    <dbReference type="NCBI Taxonomy" id="2572245"/>
    <lineage>
        <taxon>Bacteria</taxon>
        <taxon>Pseudomonadati</taxon>
        <taxon>Pseudomonadota</taxon>
        <taxon>Gammaproteobacteria</taxon>
        <taxon>Alteromonadales</taxon>
        <taxon>Colwelliaceae</taxon>
        <taxon>Thalassotalea</taxon>
    </lineage>
</organism>
<keyword evidence="3" id="KW-1185">Reference proteome</keyword>
<dbReference type="AlphaFoldDB" id="A0A4U1B2D9"/>
<evidence type="ECO:0000256" key="1">
    <source>
        <dbReference type="SAM" id="SignalP"/>
    </source>
</evidence>
<dbReference type="OrthoDB" id="6293188at2"/>
<sequence>MALKVFKVATILALVSSPFSAIANSDGACSESNFDFVMTKLNDNKLAGNGLTQEEFSKTIPNPSPVCEIKNDLMSDGLAFTVYKEGADSQLYISVYNGLNGSVKYFGPFEL</sequence>
<gene>
    <name evidence="2" type="ORF">E8M12_13935</name>
</gene>
<feature type="signal peptide" evidence="1">
    <location>
        <begin position="1"/>
        <end position="23"/>
    </location>
</feature>
<feature type="chain" id="PRO_5020862718" description="DUF3718 domain-containing protein" evidence="1">
    <location>
        <begin position="24"/>
        <end position="111"/>
    </location>
</feature>
<reference evidence="2 3" key="1">
    <citation type="submission" date="2019-04" db="EMBL/GenBank/DDBJ databases">
        <title>Thalassotalea guangxiensis sp. nov., isolated from sediment of the coastal wetland.</title>
        <authorList>
            <person name="Zheng S."/>
            <person name="Zhang D."/>
        </authorList>
    </citation>
    <scope>NUCLEOTIDE SEQUENCE [LARGE SCALE GENOMIC DNA]</scope>
    <source>
        <strain evidence="2 3">ZS-4</strain>
    </source>
</reference>
<accession>A0A4U1B2D9</accession>
<evidence type="ECO:0000313" key="2">
    <source>
        <dbReference type="EMBL" id="TKB43722.1"/>
    </source>
</evidence>
<name>A0A4U1B2D9_9GAMM</name>
<keyword evidence="1" id="KW-0732">Signal</keyword>